<gene>
    <name evidence="10" type="ORF">AYI68_g7430</name>
</gene>
<keyword evidence="11" id="KW-1185">Reference proteome</keyword>
<dbReference type="PANTHER" id="PTHR47175">
    <property type="entry name" value="LIPASE ATG15-RELATED"/>
    <property type="match status" value="1"/>
</dbReference>
<feature type="chain" id="PRO_5011960629" evidence="9">
    <location>
        <begin position="26"/>
        <end position="392"/>
    </location>
</feature>
<protein>
    <submittedName>
        <fullName evidence="10">Putative lipase ATG15</fullName>
    </submittedName>
</protein>
<evidence type="ECO:0000256" key="2">
    <source>
        <dbReference type="ARBA" id="ARBA00004308"/>
    </source>
</evidence>
<dbReference type="GO" id="GO:0046461">
    <property type="term" value="P:neutral lipid catabolic process"/>
    <property type="evidence" value="ECO:0007669"/>
    <property type="project" value="TreeGrafter"/>
</dbReference>
<dbReference type="GO" id="GO:0012505">
    <property type="term" value="C:endomembrane system"/>
    <property type="evidence" value="ECO:0007669"/>
    <property type="project" value="UniProtKB-SubCell"/>
</dbReference>
<dbReference type="GO" id="GO:0005775">
    <property type="term" value="C:vacuolar lumen"/>
    <property type="evidence" value="ECO:0007669"/>
    <property type="project" value="TreeGrafter"/>
</dbReference>
<evidence type="ECO:0000256" key="3">
    <source>
        <dbReference type="ARBA" id="ARBA00010701"/>
    </source>
</evidence>
<dbReference type="STRING" id="133383.A0A1R0GNQ2"/>
<sequence>MFFNAASKYLILFLYFATSIIHVRCDSFEYSSVFEGSKNEQIFSDEPSFNEIVLNLSEIYELSFYQKEENNRGRKQRSAEQTHSKDDFLSYNDEYDSSKVAHDRFFDSDVADIENKDFKKEKTPSKPLGNIFEEKKIPKDGSDTTDIDLGFRIRRFVLNKRPKRGTGVSEYDREEYSINLFKRSTIMLEYGGVTNSHKYDKIKDYFDYASGNGHDVIDADDQQFVNKKGLDYFKNRRNSFIRSEDGRRLSFWKPLPVPNETLEMILPKIDYEKDFGYQNLLKNELKYDVNDGLLIPNVNHKKTLIQLAKMSSDSYTPDQYGSWVDVGEGWSHEGEGWDTNGFKARVYKSENNGVVIVAFKGTSMPWDDVSFKTSINDRYNVSGLIYLLSYLI</sequence>
<dbReference type="EMBL" id="LSSL01006234">
    <property type="protein sequence ID" value="OLY78522.1"/>
    <property type="molecule type" value="Genomic_DNA"/>
</dbReference>
<dbReference type="OrthoDB" id="58570at2759"/>
<evidence type="ECO:0000256" key="6">
    <source>
        <dbReference type="ARBA" id="ARBA00022989"/>
    </source>
</evidence>
<evidence type="ECO:0000256" key="8">
    <source>
        <dbReference type="ARBA" id="ARBA00023180"/>
    </source>
</evidence>
<keyword evidence="6" id="KW-1133">Transmembrane helix</keyword>
<dbReference type="GO" id="GO:0006660">
    <property type="term" value="P:phosphatidylserine catabolic process"/>
    <property type="evidence" value="ECO:0007669"/>
    <property type="project" value="TreeGrafter"/>
</dbReference>
<dbReference type="Proteomes" id="UP000187455">
    <property type="component" value="Unassembled WGS sequence"/>
</dbReference>
<organism evidence="10 11">
    <name type="scientific">Smittium mucronatum</name>
    <dbReference type="NCBI Taxonomy" id="133383"/>
    <lineage>
        <taxon>Eukaryota</taxon>
        <taxon>Fungi</taxon>
        <taxon>Fungi incertae sedis</taxon>
        <taxon>Zoopagomycota</taxon>
        <taxon>Kickxellomycotina</taxon>
        <taxon>Harpellomycetes</taxon>
        <taxon>Harpellales</taxon>
        <taxon>Legeriomycetaceae</taxon>
        <taxon>Smittium</taxon>
    </lineage>
</organism>
<evidence type="ECO:0000256" key="7">
    <source>
        <dbReference type="ARBA" id="ARBA00023136"/>
    </source>
</evidence>
<comment type="subcellular location">
    <subcellularLocation>
        <location evidence="2">Endomembrane system</location>
    </subcellularLocation>
    <subcellularLocation>
        <location evidence="1">Membrane</location>
        <topology evidence="1">Single-pass membrane protein</topology>
    </subcellularLocation>
</comment>
<keyword evidence="4" id="KW-0812">Transmembrane</keyword>
<keyword evidence="8" id="KW-0325">Glycoprotein</keyword>
<dbReference type="GO" id="GO:0034496">
    <property type="term" value="P:multivesicular body membrane disassembly"/>
    <property type="evidence" value="ECO:0007669"/>
    <property type="project" value="TreeGrafter"/>
</dbReference>
<evidence type="ECO:0000256" key="9">
    <source>
        <dbReference type="SAM" id="SignalP"/>
    </source>
</evidence>
<dbReference type="GO" id="GO:0004620">
    <property type="term" value="F:phospholipase activity"/>
    <property type="evidence" value="ECO:0007669"/>
    <property type="project" value="TreeGrafter"/>
</dbReference>
<comment type="similarity">
    <text evidence="3">Belongs to the AB hydrolase superfamily. Lipase family.</text>
</comment>
<evidence type="ECO:0000313" key="10">
    <source>
        <dbReference type="EMBL" id="OLY78522.1"/>
    </source>
</evidence>
<evidence type="ECO:0000256" key="4">
    <source>
        <dbReference type="ARBA" id="ARBA00022692"/>
    </source>
</evidence>
<feature type="signal peptide" evidence="9">
    <location>
        <begin position="1"/>
        <end position="25"/>
    </location>
</feature>
<dbReference type="GO" id="GO:0016020">
    <property type="term" value="C:membrane"/>
    <property type="evidence" value="ECO:0007669"/>
    <property type="project" value="UniProtKB-SubCell"/>
</dbReference>
<dbReference type="InterPro" id="IPR050805">
    <property type="entry name" value="ATG15_Lipase"/>
</dbReference>
<evidence type="ECO:0000256" key="5">
    <source>
        <dbReference type="ARBA" id="ARBA00022801"/>
    </source>
</evidence>
<dbReference type="AlphaFoldDB" id="A0A1R0GNQ2"/>
<keyword evidence="7" id="KW-0472">Membrane</keyword>
<keyword evidence="5" id="KW-0378">Hydrolase</keyword>
<keyword evidence="9" id="KW-0732">Signal</keyword>
<dbReference type="PANTHER" id="PTHR47175:SF2">
    <property type="entry name" value="LIPASE ATG15-RELATED"/>
    <property type="match status" value="1"/>
</dbReference>
<dbReference type="GO" id="GO:0034727">
    <property type="term" value="P:piecemeal microautophagy of the nucleus"/>
    <property type="evidence" value="ECO:0007669"/>
    <property type="project" value="TreeGrafter"/>
</dbReference>
<reference evidence="10 11" key="1">
    <citation type="journal article" date="2016" name="Mol. Biol. Evol.">
        <title>Genome-Wide Survey of Gut Fungi (Harpellales) Reveals the First Horizontally Transferred Ubiquitin Gene from a Mosquito Host.</title>
        <authorList>
            <person name="Wang Y."/>
            <person name="White M.M."/>
            <person name="Kvist S."/>
            <person name="Moncalvo J.M."/>
        </authorList>
    </citation>
    <scope>NUCLEOTIDE SEQUENCE [LARGE SCALE GENOMIC DNA]</scope>
    <source>
        <strain evidence="10 11">ALG-7-W6</strain>
    </source>
</reference>
<comment type="caution">
    <text evidence="10">The sequence shown here is derived from an EMBL/GenBank/DDBJ whole genome shotgun (WGS) entry which is preliminary data.</text>
</comment>
<evidence type="ECO:0000256" key="1">
    <source>
        <dbReference type="ARBA" id="ARBA00004167"/>
    </source>
</evidence>
<proteinExistence type="inferred from homology"/>
<evidence type="ECO:0000313" key="11">
    <source>
        <dbReference type="Proteomes" id="UP000187455"/>
    </source>
</evidence>
<name>A0A1R0GNQ2_9FUNG</name>
<accession>A0A1R0GNQ2</accession>